<name>A0A8B8IZZ2_PHODC</name>
<keyword evidence="2" id="KW-1133">Transmembrane helix</keyword>
<evidence type="ECO:0000313" key="5">
    <source>
        <dbReference type="RefSeq" id="XP_026656962.1"/>
    </source>
</evidence>
<feature type="transmembrane region" description="Helical" evidence="2">
    <location>
        <begin position="103"/>
        <end position="125"/>
    </location>
</feature>
<evidence type="ECO:0000256" key="1">
    <source>
        <dbReference type="ARBA" id="ARBA00022884"/>
    </source>
</evidence>
<dbReference type="Proteomes" id="UP000228380">
    <property type="component" value="Chromosome 10"/>
</dbReference>
<dbReference type="Pfam" id="PF02136">
    <property type="entry name" value="NTF2"/>
    <property type="match status" value="1"/>
</dbReference>
<dbReference type="CDD" id="cd00780">
    <property type="entry name" value="NTF2"/>
    <property type="match status" value="1"/>
</dbReference>
<feature type="domain" description="NTF2" evidence="3">
    <location>
        <begin position="1"/>
        <end position="79"/>
    </location>
</feature>
<evidence type="ECO:0000259" key="3">
    <source>
        <dbReference type="PROSITE" id="PS50177"/>
    </source>
</evidence>
<gene>
    <name evidence="5" type="primary">LOC113461301</name>
    <name evidence="6" type="synonym">LOC120112253</name>
</gene>
<dbReference type="GeneID" id="113461301"/>
<evidence type="ECO:0000313" key="6">
    <source>
        <dbReference type="RefSeq" id="XP_038987050.1"/>
    </source>
</evidence>
<protein>
    <submittedName>
        <fullName evidence="5 6">Nuclear transport factor 2-like</fullName>
    </submittedName>
</protein>
<dbReference type="InterPro" id="IPR039539">
    <property type="entry name" value="Ras_GTPase_bind_prot"/>
</dbReference>
<dbReference type="AlphaFoldDB" id="A0A8B8IZZ2"/>
<dbReference type="PANTHER" id="PTHR10693:SF20">
    <property type="entry name" value="AT27578P"/>
    <property type="match status" value="1"/>
</dbReference>
<keyword evidence="2" id="KW-0472">Membrane</keyword>
<keyword evidence="2" id="KW-0812">Transmembrane</keyword>
<reference evidence="5 6" key="2">
    <citation type="submission" date="2025-04" db="UniProtKB">
        <authorList>
            <consortium name="RefSeq"/>
        </authorList>
    </citation>
    <scope>IDENTIFICATION</scope>
    <source>
        <tissue evidence="5 6">Young leaves</tissue>
    </source>
</reference>
<dbReference type="KEGG" id="pda:120112253"/>
<evidence type="ECO:0000313" key="4">
    <source>
        <dbReference type="Proteomes" id="UP000228380"/>
    </source>
</evidence>
<dbReference type="GO" id="GO:0003729">
    <property type="term" value="F:mRNA binding"/>
    <property type="evidence" value="ECO:0007669"/>
    <property type="project" value="TreeGrafter"/>
</dbReference>
<dbReference type="PROSITE" id="PS50177">
    <property type="entry name" value="NTF2_DOMAIN"/>
    <property type="match status" value="1"/>
</dbReference>
<dbReference type="GO" id="GO:1990904">
    <property type="term" value="C:ribonucleoprotein complex"/>
    <property type="evidence" value="ECO:0007669"/>
    <property type="project" value="TreeGrafter"/>
</dbReference>
<dbReference type="PANTHER" id="PTHR10693">
    <property type="entry name" value="RAS GTPASE-ACTIVATING PROTEIN-BINDING PROTEIN"/>
    <property type="match status" value="1"/>
</dbReference>
<accession>A0A8B8IZZ2</accession>
<dbReference type="RefSeq" id="XP_026656962.1">
    <property type="nucleotide sequence ID" value="XM_026801161.2"/>
</dbReference>
<dbReference type="InterPro" id="IPR002075">
    <property type="entry name" value="NTF2_dom"/>
</dbReference>
<reference evidence="4" key="1">
    <citation type="journal article" date="2019" name="Nat. Commun.">
        <title>Genome-wide association mapping of date palm fruit traits.</title>
        <authorList>
            <person name="Hazzouri K.M."/>
            <person name="Gros-Balthazard M."/>
            <person name="Flowers J.M."/>
            <person name="Copetti D."/>
            <person name="Lemansour A."/>
            <person name="Lebrun M."/>
            <person name="Masmoudi K."/>
            <person name="Ferrand S."/>
            <person name="Dhar M.I."/>
            <person name="Fresquez Z.A."/>
            <person name="Rosas U."/>
            <person name="Zhang J."/>
            <person name="Talag J."/>
            <person name="Lee S."/>
            <person name="Kudrna D."/>
            <person name="Powell R.F."/>
            <person name="Leitch I.J."/>
            <person name="Krueger R.R."/>
            <person name="Wing R.A."/>
            <person name="Amiri K.M.A."/>
            <person name="Purugganan M.D."/>
        </authorList>
    </citation>
    <scope>NUCLEOTIDE SEQUENCE [LARGE SCALE GENOMIC DNA]</scope>
    <source>
        <strain evidence="4">cv. Khalas</strain>
    </source>
</reference>
<organism evidence="4 5">
    <name type="scientific">Phoenix dactylifera</name>
    <name type="common">Date palm</name>
    <dbReference type="NCBI Taxonomy" id="42345"/>
    <lineage>
        <taxon>Eukaryota</taxon>
        <taxon>Viridiplantae</taxon>
        <taxon>Streptophyta</taxon>
        <taxon>Embryophyta</taxon>
        <taxon>Tracheophyta</taxon>
        <taxon>Spermatophyta</taxon>
        <taxon>Magnoliopsida</taxon>
        <taxon>Liliopsida</taxon>
        <taxon>Arecaceae</taxon>
        <taxon>Coryphoideae</taxon>
        <taxon>Phoeniceae</taxon>
        <taxon>Phoenix</taxon>
    </lineage>
</organism>
<keyword evidence="4" id="KW-1185">Reference proteome</keyword>
<dbReference type="OrthoDB" id="339151at2759"/>
<dbReference type="SUPFAM" id="SSF54427">
    <property type="entry name" value="NTF2-like"/>
    <property type="match status" value="1"/>
</dbReference>
<evidence type="ECO:0000256" key="2">
    <source>
        <dbReference type="SAM" id="Phobius"/>
    </source>
</evidence>
<dbReference type="InterPro" id="IPR018222">
    <property type="entry name" value="Nuclear_transport_factor_2_euk"/>
</dbReference>
<dbReference type="KEGG" id="pda:113461301"/>
<dbReference type="InterPro" id="IPR032710">
    <property type="entry name" value="NTF2-like_dom_sf"/>
</dbReference>
<keyword evidence="1" id="KW-0694">RNA-binding</keyword>
<sequence length="126" mass="14134">MSSITTMQAINEKILSMDYREFGAEIKVVDAQEPLDSGVLVLITGYLIGKENIRRSFIQSFFLATQDKGGNVLNDIFRFVEEADEQRGTSGLVNGTGVTLLEILLWITLGFIVKFLLQYLTIMFFG</sequence>
<proteinExistence type="predicted"/>
<dbReference type="RefSeq" id="XP_038987050.1">
    <property type="nucleotide sequence ID" value="XM_039131122.1"/>
</dbReference>
<dbReference type="Gene3D" id="3.10.450.50">
    <property type="match status" value="1"/>
</dbReference>
<dbReference type="GO" id="GO:0005829">
    <property type="term" value="C:cytosol"/>
    <property type="evidence" value="ECO:0007669"/>
    <property type="project" value="TreeGrafter"/>
</dbReference>